<sequence>MDQQHVYHYHHHHYHYHYTYPFPPGIPPNAPQNDEGLNQEAADHENDEALAEDEEEGNEEENEEENEEGNEEWNEEERSERGDTEDQQTPKDRSPSPVQQDEPLTKLGDPSRVGLAVFDDYFSIFNLDAQSAKAQARWANPQSNNEDHSEGPPRKKARTSANPEQPISRGEASNSATRTQKSDHITIVDKALVIDSDKAFRVFNCDPSGPQVNICYRVPGPRNLWLGRIGDPTGEPLKAIMSLMGAERKPGFGLTTFIMSPADAEGTISMILCSSSDRSHDEFERGDGHVHDADQPDTPTIRGRPRHSEDDTPDMEDEPRTEETVVNVVDELPRSGLVIFDDCVSLIRVDNLSERARNRWREEEQQHQEQSQETQPQSQIPPSIYDGSAPILSSPRLTQISRACIIASHGFYVVNCDTSGPQPRWKRYRSYAFDHAGDDAVVLSEGAVGGILNVNISDPDSMPTKRTKSRAERRRRKALRRAQGNELQNIAVPGPAKAENDAPTLSKVPSQNIGAQNASRAPQADAPVQAEATRYVTPQGDTSQDDAGASYWRPRVPSYNLLRILPAVEISTDPKLLIRNPRKDGPQIDICARIPGTLNNWAAHVSCYDSLHDLYDWILGKLGEEHPEMLMYVSDIRTGFVNFHQMPLLSLIEPLSFIIISNPGGYLPWNWMEPPSEYTSSCPAVPRLHGVLGPEGSKWLRLCRRSFALTGPSTVVTAPDIPTLGHETLGEVVFKDCGTLWRQEILAIEDPELNVSFFHDILRVKGRTWNLGRRISRRLRRRRRTASSTSGPQTQGADTQIRRVNVILQPNGELSAPRPRTPDRETQFLRVNVILQPNDELRIVVNNTHPDDPPTNHFADFESADEMRDGTSFYATRDTILSMLHRIRSLVYPDGTEFDVDVEEPHGRALWIVV</sequence>
<feature type="compositionally biased region" description="Polar residues" evidence="1">
    <location>
        <begin position="786"/>
        <end position="798"/>
    </location>
</feature>
<dbReference type="EMBL" id="JAAQRI010000408">
    <property type="protein sequence ID" value="KAF5615346.1"/>
    <property type="molecule type" value="Genomic_DNA"/>
</dbReference>
<dbReference type="Proteomes" id="UP000530670">
    <property type="component" value="Unassembled WGS sequence"/>
</dbReference>
<proteinExistence type="predicted"/>
<feature type="region of interest" description="Disordered" evidence="1">
    <location>
        <begin position="458"/>
        <end position="528"/>
    </location>
</feature>
<accession>A0A8H5V9E5</accession>
<feature type="compositionally biased region" description="Basic and acidic residues" evidence="1">
    <location>
        <begin position="278"/>
        <end position="294"/>
    </location>
</feature>
<dbReference type="RefSeq" id="XP_037199586.1">
    <property type="nucleotide sequence ID" value="XM_037346527.1"/>
</dbReference>
<feature type="compositionally biased region" description="Polar residues" evidence="1">
    <location>
        <begin position="507"/>
        <end position="520"/>
    </location>
</feature>
<dbReference type="AlphaFoldDB" id="A0A8H5V9E5"/>
<dbReference type="OrthoDB" id="5079532at2759"/>
<feature type="compositionally biased region" description="Basic and acidic residues" evidence="1">
    <location>
        <begin position="76"/>
        <end position="94"/>
    </location>
</feature>
<evidence type="ECO:0000313" key="3">
    <source>
        <dbReference type="Proteomes" id="UP000530670"/>
    </source>
</evidence>
<protein>
    <submittedName>
        <fullName evidence="2">Uncharacterized protein</fullName>
    </submittedName>
</protein>
<feature type="compositionally biased region" description="Acidic residues" evidence="1">
    <location>
        <begin position="311"/>
        <end position="320"/>
    </location>
</feature>
<feature type="region of interest" description="Disordered" evidence="1">
    <location>
        <begin position="359"/>
        <end position="391"/>
    </location>
</feature>
<gene>
    <name evidence="2" type="ORF">FTJAE_13389</name>
</gene>
<feature type="compositionally biased region" description="Acidic residues" evidence="1">
    <location>
        <begin position="45"/>
        <end position="75"/>
    </location>
</feature>
<feature type="compositionally biased region" description="Low complexity" evidence="1">
    <location>
        <begin position="368"/>
        <end position="383"/>
    </location>
</feature>
<feature type="region of interest" description="Disordered" evidence="1">
    <location>
        <begin position="135"/>
        <end position="182"/>
    </location>
</feature>
<reference evidence="2 3" key="1">
    <citation type="submission" date="2020-05" db="EMBL/GenBank/DDBJ databases">
        <title>Identification and distribution of gene clusters putatively required for synthesis of sphingolipid metabolism inhibitors in phylogenetically diverse species of the filamentous fungus Fusarium.</title>
        <authorList>
            <person name="Kim H.-S."/>
            <person name="Busman M."/>
            <person name="Brown D.W."/>
            <person name="Divon H."/>
            <person name="Uhlig S."/>
            <person name="Proctor R.H."/>
        </authorList>
    </citation>
    <scope>NUCLEOTIDE SEQUENCE [LARGE SCALE GENOMIC DNA]</scope>
    <source>
        <strain evidence="2 3">NRRL 66243</strain>
    </source>
</reference>
<dbReference type="GeneID" id="59298797"/>
<keyword evidence="3" id="KW-1185">Reference proteome</keyword>
<feature type="region of interest" description="Disordered" evidence="1">
    <location>
        <begin position="25"/>
        <end position="111"/>
    </location>
</feature>
<feature type="region of interest" description="Disordered" evidence="1">
    <location>
        <begin position="780"/>
        <end position="800"/>
    </location>
</feature>
<comment type="caution">
    <text evidence="2">The sequence shown here is derived from an EMBL/GenBank/DDBJ whole genome shotgun (WGS) entry which is preliminary data.</text>
</comment>
<evidence type="ECO:0000256" key="1">
    <source>
        <dbReference type="SAM" id="MobiDB-lite"/>
    </source>
</evidence>
<evidence type="ECO:0000313" key="2">
    <source>
        <dbReference type="EMBL" id="KAF5615346.1"/>
    </source>
</evidence>
<name>A0A8H5V9E5_9HYPO</name>
<feature type="compositionally biased region" description="Polar residues" evidence="1">
    <location>
        <begin position="159"/>
        <end position="179"/>
    </location>
</feature>
<organism evidence="2 3">
    <name type="scientific">Fusarium tjaetaba</name>
    <dbReference type="NCBI Taxonomy" id="1567544"/>
    <lineage>
        <taxon>Eukaryota</taxon>
        <taxon>Fungi</taxon>
        <taxon>Dikarya</taxon>
        <taxon>Ascomycota</taxon>
        <taxon>Pezizomycotina</taxon>
        <taxon>Sordariomycetes</taxon>
        <taxon>Hypocreomycetidae</taxon>
        <taxon>Hypocreales</taxon>
        <taxon>Nectriaceae</taxon>
        <taxon>Fusarium</taxon>
        <taxon>Fusarium fujikuroi species complex</taxon>
    </lineage>
</organism>
<feature type="region of interest" description="Disordered" evidence="1">
    <location>
        <begin position="278"/>
        <end position="324"/>
    </location>
</feature>
<feature type="compositionally biased region" description="Basic residues" evidence="1">
    <location>
        <begin position="465"/>
        <end position="480"/>
    </location>
</feature>